<dbReference type="AlphaFoldDB" id="A0A7N2MIJ5"/>
<accession>A0A7N2MIJ5</accession>
<dbReference type="InParanoid" id="A0A7N2MIJ5"/>
<proteinExistence type="predicted"/>
<sequence length="171" mass="18734">MTGYVENDKNNKQRDFSCLCSTSWQDLGGPWDLIIKVAGFRKRTRRIALAYEAINLQGLAIFSGGASCAAATTSAATQEALVEAALKAKSLGFFRILFLCSNSSIVQACNSKCSNRWQEKTMVVDLIALQQQGLICKALCVPRAILSLVYCIADLAANIPRHHSWIHPDIL</sequence>
<reference evidence="1" key="2">
    <citation type="submission" date="2021-01" db="UniProtKB">
        <authorList>
            <consortium name="EnsemblPlants"/>
        </authorList>
    </citation>
    <scope>IDENTIFICATION</scope>
</reference>
<organism evidence="1 2">
    <name type="scientific">Quercus lobata</name>
    <name type="common">Valley oak</name>
    <dbReference type="NCBI Taxonomy" id="97700"/>
    <lineage>
        <taxon>Eukaryota</taxon>
        <taxon>Viridiplantae</taxon>
        <taxon>Streptophyta</taxon>
        <taxon>Embryophyta</taxon>
        <taxon>Tracheophyta</taxon>
        <taxon>Spermatophyta</taxon>
        <taxon>Magnoliopsida</taxon>
        <taxon>eudicotyledons</taxon>
        <taxon>Gunneridae</taxon>
        <taxon>Pentapetalae</taxon>
        <taxon>rosids</taxon>
        <taxon>fabids</taxon>
        <taxon>Fagales</taxon>
        <taxon>Fagaceae</taxon>
        <taxon>Quercus</taxon>
    </lineage>
</organism>
<evidence type="ECO:0000313" key="1">
    <source>
        <dbReference type="EnsemblPlants" id="QL09p021330:mrna"/>
    </source>
</evidence>
<reference evidence="1 2" key="1">
    <citation type="journal article" date="2016" name="G3 (Bethesda)">
        <title>First Draft Assembly and Annotation of the Genome of a California Endemic Oak Quercus lobata Nee (Fagaceae).</title>
        <authorList>
            <person name="Sork V.L."/>
            <person name="Fitz-Gibbon S.T."/>
            <person name="Puiu D."/>
            <person name="Crepeau M."/>
            <person name="Gugger P.F."/>
            <person name="Sherman R."/>
            <person name="Stevens K."/>
            <person name="Langley C.H."/>
            <person name="Pellegrini M."/>
            <person name="Salzberg S.L."/>
        </authorList>
    </citation>
    <scope>NUCLEOTIDE SEQUENCE [LARGE SCALE GENOMIC DNA]</scope>
    <source>
        <strain evidence="1 2">cv. SW786</strain>
    </source>
</reference>
<evidence type="ECO:0008006" key="3">
    <source>
        <dbReference type="Google" id="ProtNLM"/>
    </source>
</evidence>
<name>A0A7N2MIJ5_QUELO</name>
<dbReference type="EnsemblPlants" id="QL09p021330:mrna">
    <property type="protein sequence ID" value="QL09p021330:mrna"/>
    <property type="gene ID" value="QL09p021330"/>
</dbReference>
<dbReference type="Proteomes" id="UP000594261">
    <property type="component" value="Chromosome 9"/>
</dbReference>
<keyword evidence="2" id="KW-1185">Reference proteome</keyword>
<protein>
    <recommendedName>
        <fullName evidence="3">RNase H type-1 domain-containing protein</fullName>
    </recommendedName>
</protein>
<dbReference type="EMBL" id="LRBV02000009">
    <property type="status" value="NOT_ANNOTATED_CDS"/>
    <property type="molecule type" value="Genomic_DNA"/>
</dbReference>
<dbReference type="Gramene" id="QL09p021330:mrna">
    <property type="protein sequence ID" value="QL09p021330:mrna"/>
    <property type="gene ID" value="QL09p021330"/>
</dbReference>
<evidence type="ECO:0000313" key="2">
    <source>
        <dbReference type="Proteomes" id="UP000594261"/>
    </source>
</evidence>